<feature type="compositionally biased region" description="Polar residues" evidence="6">
    <location>
        <begin position="225"/>
        <end position="234"/>
    </location>
</feature>
<dbReference type="PANTHER" id="PTHR43908">
    <property type="entry name" value="AT29763P-RELATED"/>
    <property type="match status" value="1"/>
</dbReference>
<dbReference type="PANTHER" id="PTHR43908:SF3">
    <property type="entry name" value="AT29763P-RELATED"/>
    <property type="match status" value="1"/>
</dbReference>
<keyword evidence="2" id="KW-0812">Transmembrane</keyword>
<dbReference type="AlphaFoldDB" id="A0AAD7XKP1"/>
<evidence type="ECO:0000259" key="7">
    <source>
        <dbReference type="PROSITE" id="PS50076"/>
    </source>
</evidence>
<feature type="compositionally biased region" description="Low complexity" evidence="6">
    <location>
        <begin position="155"/>
        <end position="164"/>
    </location>
</feature>
<dbReference type="InterPro" id="IPR036869">
    <property type="entry name" value="J_dom_sf"/>
</dbReference>
<dbReference type="InterPro" id="IPR015399">
    <property type="entry name" value="DUF1977_DnaJ-like"/>
</dbReference>
<feature type="compositionally biased region" description="Basic and acidic residues" evidence="6">
    <location>
        <begin position="166"/>
        <end position="177"/>
    </location>
</feature>
<keyword evidence="3" id="KW-0256">Endoplasmic reticulum</keyword>
<dbReference type="GO" id="GO:0005789">
    <property type="term" value="C:endoplasmic reticulum membrane"/>
    <property type="evidence" value="ECO:0007669"/>
    <property type="project" value="UniProtKB-SubCell"/>
</dbReference>
<feature type="region of interest" description="Disordered" evidence="6">
    <location>
        <begin position="155"/>
        <end position="235"/>
    </location>
</feature>
<dbReference type="InterPro" id="IPR018253">
    <property type="entry name" value="DnaJ_domain_CS"/>
</dbReference>
<organism evidence="8 9">
    <name type="scientific">Chrysophaeum taylorii</name>
    <dbReference type="NCBI Taxonomy" id="2483200"/>
    <lineage>
        <taxon>Eukaryota</taxon>
        <taxon>Sar</taxon>
        <taxon>Stramenopiles</taxon>
        <taxon>Ochrophyta</taxon>
        <taxon>Pelagophyceae</taxon>
        <taxon>Pelagomonadales</taxon>
        <taxon>Pelagomonadaceae</taxon>
        <taxon>Chrysophaeum</taxon>
    </lineage>
</organism>
<dbReference type="CDD" id="cd06257">
    <property type="entry name" value="DnaJ"/>
    <property type="match status" value="1"/>
</dbReference>
<dbReference type="Pfam" id="PF00226">
    <property type="entry name" value="DnaJ"/>
    <property type="match status" value="1"/>
</dbReference>
<keyword evidence="9" id="KW-1185">Reference proteome</keyword>
<evidence type="ECO:0000256" key="2">
    <source>
        <dbReference type="ARBA" id="ARBA00022692"/>
    </source>
</evidence>
<dbReference type="InterPro" id="IPR051100">
    <property type="entry name" value="DnaJ_subfamily_B/C"/>
</dbReference>
<evidence type="ECO:0000256" key="5">
    <source>
        <dbReference type="ARBA" id="ARBA00023136"/>
    </source>
</evidence>
<keyword evidence="4" id="KW-1133">Transmembrane helix</keyword>
<evidence type="ECO:0000256" key="6">
    <source>
        <dbReference type="SAM" id="MobiDB-lite"/>
    </source>
</evidence>
<accession>A0AAD7XKP1</accession>
<reference evidence="8" key="1">
    <citation type="submission" date="2023-01" db="EMBL/GenBank/DDBJ databases">
        <title>Metagenome sequencing of chrysophaentin producing Chrysophaeum taylorii.</title>
        <authorList>
            <person name="Davison J."/>
            <person name="Bewley C."/>
        </authorList>
    </citation>
    <scope>NUCLEOTIDE SEQUENCE</scope>
    <source>
        <strain evidence="8">NIES-1699</strain>
    </source>
</reference>
<evidence type="ECO:0000256" key="1">
    <source>
        <dbReference type="ARBA" id="ARBA00004389"/>
    </source>
</evidence>
<gene>
    <name evidence="8" type="ORF">CTAYLR_009895</name>
</gene>
<comment type="caution">
    <text evidence="8">The sequence shown here is derived from an EMBL/GenBank/DDBJ whole genome shotgun (WGS) entry which is preliminary data.</text>
</comment>
<dbReference type="EMBL" id="JAQMWT010000236">
    <property type="protein sequence ID" value="KAJ8607072.1"/>
    <property type="molecule type" value="Genomic_DNA"/>
</dbReference>
<feature type="domain" description="J" evidence="7">
    <location>
        <begin position="248"/>
        <end position="312"/>
    </location>
</feature>
<dbReference type="PROSITE" id="PS50076">
    <property type="entry name" value="DNAJ_2"/>
    <property type="match status" value="1"/>
</dbReference>
<dbReference type="SUPFAM" id="SSF46565">
    <property type="entry name" value="Chaperone J-domain"/>
    <property type="match status" value="1"/>
</dbReference>
<dbReference type="Pfam" id="PF09320">
    <property type="entry name" value="DUF1977"/>
    <property type="match status" value="1"/>
</dbReference>
<protein>
    <recommendedName>
        <fullName evidence="7">J domain-containing protein</fullName>
    </recommendedName>
</protein>
<dbReference type="GO" id="GO:0071218">
    <property type="term" value="P:cellular response to misfolded protein"/>
    <property type="evidence" value="ECO:0007669"/>
    <property type="project" value="TreeGrafter"/>
</dbReference>
<dbReference type="GO" id="GO:0030544">
    <property type="term" value="F:Hsp70 protein binding"/>
    <property type="evidence" value="ECO:0007669"/>
    <property type="project" value="TreeGrafter"/>
</dbReference>
<dbReference type="Proteomes" id="UP001230188">
    <property type="component" value="Unassembled WGS sequence"/>
</dbReference>
<evidence type="ECO:0000313" key="9">
    <source>
        <dbReference type="Proteomes" id="UP001230188"/>
    </source>
</evidence>
<dbReference type="SMART" id="SM00271">
    <property type="entry name" value="DnaJ"/>
    <property type="match status" value="1"/>
</dbReference>
<dbReference type="PRINTS" id="PR00625">
    <property type="entry name" value="JDOMAIN"/>
</dbReference>
<feature type="compositionally biased region" description="Polar residues" evidence="6">
    <location>
        <begin position="201"/>
        <end position="216"/>
    </location>
</feature>
<evidence type="ECO:0000256" key="3">
    <source>
        <dbReference type="ARBA" id="ARBA00022824"/>
    </source>
</evidence>
<comment type="subcellular location">
    <subcellularLocation>
        <location evidence="1">Endoplasmic reticulum membrane</location>
        <topology evidence="1">Single-pass membrane protein</topology>
    </subcellularLocation>
</comment>
<keyword evidence="5" id="KW-0472">Membrane</keyword>
<dbReference type="InterPro" id="IPR001623">
    <property type="entry name" value="DnaJ_domain"/>
</dbReference>
<sequence>MEALEATRRRFETLVEGKKLLDEGGQAMRSKVAIKANAKAATVAIAIARAQLLEARHQLATVAEEMRSATTNDTLKKCMLSDELIEFSNLADIYGQQAAAIEGAVSAIEQAAELPYPASKPAERDAAMIVGFQGRIEVIDPIARAKLIATDAAARASEQQGAAGPRPRDATSEHKDSMPNANGALPGVAELKTRAERGYAAQQSGSEQSPRTNGSSGDMPRRQTSDAASSTNEQARAVQAILEKKRRGHYEVLGVSKSASEDEIKKSYRKLALKFHPDKNKAQNADEAFKAIGTAFAVLSDPQKRRSYDLGYGEEGAGDPRRPPHGAEFYDDVSPEDIFNMFFGIDPRAHRGAQAHRRQRRPAAPPNQIQQLLQVIPLLLLVVLSMWTYPSQYQDPPFSLEKKGKYDIERATKTRGVPRDIPYYVADGFQAKHARDSYALARVEQLVKDEFETTLRYSCYSQKEQQRRLFYQARILRTREQREKAMDQARKYRLTSCEQLEEVFGFRV</sequence>
<proteinExistence type="predicted"/>
<name>A0AAD7XKP1_9STRA</name>
<evidence type="ECO:0000256" key="4">
    <source>
        <dbReference type="ARBA" id="ARBA00022989"/>
    </source>
</evidence>
<dbReference type="PROSITE" id="PS00636">
    <property type="entry name" value="DNAJ_1"/>
    <property type="match status" value="1"/>
</dbReference>
<dbReference type="Gene3D" id="1.10.287.110">
    <property type="entry name" value="DnaJ domain"/>
    <property type="match status" value="1"/>
</dbReference>
<evidence type="ECO:0000313" key="8">
    <source>
        <dbReference type="EMBL" id="KAJ8607072.1"/>
    </source>
</evidence>